<dbReference type="GO" id="GO:0004479">
    <property type="term" value="F:methionyl-tRNA formyltransferase activity"/>
    <property type="evidence" value="ECO:0007669"/>
    <property type="project" value="TreeGrafter"/>
</dbReference>
<evidence type="ECO:0000259" key="2">
    <source>
        <dbReference type="Pfam" id="PF00551"/>
    </source>
</evidence>
<feature type="region of interest" description="Disordered" evidence="1">
    <location>
        <begin position="212"/>
        <end position="249"/>
    </location>
</feature>
<dbReference type="Gene3D" id="3.40.50.12230">
    <property type="match status" value="1"/>
</dbReference>
<feature type="compositionally biased region" description="Polar residues" evidence="1">
    <location>
        <begin position="240"/>
        <end position="249"/>
    </location>
</feature>
<dbReference type="EMBL" id="RYZI01000148">
    <property type="protein sequence ID" value="RWA09570.1"/>
    <property type="molecule type" value="Genomic_DNA"/>
</dbReference>
<dbReference type="STRING" id="363999.A0A439D5A7"/>
<proteinExistence type="predicted"/>
<dbReference type="GO" id="GO:0005739">
    <property type="term" value="C:mitochondrion"/>
    <property type="evidence" value="ECO:0007669"/>
    <property type="project" value="TreeGrafter"/>
</dbReference>
<comment type="caution">
    <text evidence="3">The sequence shown here is derived from an EMBL/GenBank/DDBJ whole genome shotgun (WGS) entry which is preliminary data.</text>
</comment>
<organism evidence="3 4">
    <name type="scientific">Xylaria grammica</name>
    <dbReference type="NCBI Taxonomy" id="363999"/>
    <lineage>
        <taxon>Eukaryota</taxon>
        <taxon>Fungi</taxon>
        <taxon>Dikarya</taxon>
        <taxon>Ascomycota</taxon>
        <taxon>Pezizomycotina</taxon>
        <taxon>Sordariomycetes</taxon>
        <taxon>Xylariomycetidae</taxon>
        <taxon>Xylariales</taxon>
        <taxon>Xylariaceae</taxon>
        <taxon>Xylaria</taxon>
    </lineage>
</organism>
<sequence length="304" mass="33662">MELSFGLFVPKRILMAAKYRGLNLHPSLLPDLRGGAPLQYTLLCERELTGVSLQTLDYRYFDRGIVLAQSPSDPADPSALRIPPTCTTVAALKELVTPAATRMLVAGLRAGVYLPPYEPKGWNPDPKTLAHAPKVTPHDKQLTLSRFREIDQETSSAERRGTLVRRQDAIGPLWFLSRDAQGQQKRIIIDAVEEAPGLSPANRPSMVTIVDPEDTTNKNHDDSASSPKLYPIPFEDGEPQTYSESTTKPLDQPNMHLNFWYPAGHAAKEEKYALYLGNYRVLSLKVEGGGPKPTLHALLGFIIK</sequence>
<gene>
    <name evidence="3" type="ORF">EKO27_g5530</name>
</gene>
<feature type="domain" description="Formyl transferase N-terminal" evidence="2">
    <location>
        <begin position="4"/>
        <end position="70"/>
    </location>
</feature>
<dbReference type="Proteomes" id="UP000286045">
    <property type="component" value="Unassembled WGS sequence"/>
</dbReference>
<evidence type="ECO:0000256" key="1">
    <source>
        <dbReference type="SAM" id="MobiDB-lite"/>
    </source>
</evidence>
<accession>A0A439D5A7</accession>
<reference evidence="3 4" key="1">
    <citation type="submission" date="2018-12" db="EMBL/GenBank/DDBJ databases">
        <title>Draft genome sequence of Xylaria grammica IHI A82.</title>
        <authorList>
            <person name="Buettner E."/>
            <person name="Kellner H."/>
        </authorList>
    </citation>
    <scope>NUCLEOTIDE SEQUENCE [LARGE SCALE GENOMIC DNA]</scope>
    <source>
        <strain evidence="3 4">IHI A82</strain>
    </source>
</reference>
<dbReference type="PANTHER" id="PTHR11138">
    <property type="entry name" value="METHIONYL-TRNA FORMYLTRANSFERASE"/>
    <property type="match status" value="1"/>
</dbReference>
<dbReference type="SUPFAM" id="SSF53328">
    <property type="entry name" value="Formyltransferase"/>
    <property type="match status" value="1"/>
</dbReference>
<protein>
    <recommendedName>
        <fullName evidence="2">Formyl transferase N-terminal domain-containing protein</fullName>
    </recommendedName>
</protein>
<dbReference type="AlphaFoldDB" id="A0A439D5A7"/>
<dbReference type="InterPro" id="IPR036477">
    <property type="entry name" value="Formyl_transf_N_sf"/>
</dbReference>
<evidence type="ECO:0000313" key="4">
    <source>
        <dbReference type="Proteomes" id="UP000286045"/>
    </source>
</evidence>
<dbReference type="InterPro" id="IPR002376">
    <property type="entry name" value="Formyl_transf_N"/>
</dbReference>
<dbReference type="PANTHER" id="PTHR11138:SF5">
    <property type="entry name" value="METHIONYL-TRNA FORMYLTRANSFERASE, MITOCHONDRIAL"/>
    <property type="match status" value="1"/>
</dbReference>
<name>A0A439D5A7_9PEZI</name>
<evidence type="ECO:0000313" key="3">
    <source>
        <dbReference type="EMBL" id="RWA09570.1"/>
    </source>
</evidence>
<dbReference type="Pfam" id="PF00551">
    <property type="entry name" value="Formyl_trans_N"/>
    <property type="match status" value="1"/>
</dbReference>
<keyword evidence="4" id="KW-1185">Reference proteome</keyword>